<keyword evidence="3" id="KW-1185">Reference proteome</keyword>
<gene>
    <name evidence="2" type="ORF">HU200_064024</name>
</gene>
<dbReference type="InterPro" id="IPR023213">
    <property type="entry name" value="CAT-like_dom_sf"/>
</dbReference>
<dbReference type="Gene3D" id="3.30.559.10">
    <property type="entry name" value="Chloramphenicol acetyltransferase-like domain"/>
    <property type="match status" value="1"/>
</dbReference>
<accession>A0A835ACJ5</accession>
<dbReference type="Proteomes" id="UP000636709">
    <property type="component" value="Unassembled WGS sequence"/>
</dbReference>
<comment type="caution">
    <text evidence="2">The sequence shown here is derived from an EMBL/GenBank/DDBJ whole genome shotgun (WGS) entry which is preliminary data.</text>
</comment>
<reference evidence="2" key="1">
    <citation type="submission" date="2020-07" db="EMBL/GenBank/DDBJ databases">
        <title>Genome sequence and genetic diversity analysis of an under-domesticated orphan crop, white fonio (Digitaria exilis).</title>
        <authorList>
            <person name="Bennetzen J.L."/>
            <person name="Chen S."/>
            <person name="Ma X."/>
            <person name="Wang X."/>
            <person name="Yssel A.E.J."/>
            <person name="Chaluvadi S.R."/>
            <person name="Johnson M."/>
            <person name="Gangashetty P."/>
            <person name="Hamidou F."/>
            <person name="Sanogo M.D."/>
            <person name="Zwaenepoel A."/>
            <person name="Wallace J."/>
            <person name="Van De Peer Y."/>
            <person name="Van Deynze A."/>
        </authorList>
    </citation>
    <scope>NUCLEOTIDE SEQUENCE</scope>
    <source>
        <tissue evidence="2">Leaves</tissue>
    </source>
</reference>
<evidence type="ECO:0000313" key="3">
    <source>
        <dbReference type="Proteomes" id="UP000636709"/>
    </source>
</evidence>
<dbReference type="EMBL" id="JACEFO010002736">
    <property type="protein sequence ID" value="KAF8650265.1"/>
    <property type="molecule type" value="Genomic_DNA"/>
</dbReference>
<dbReference type="PANTHER" id="PTHR31147:SF3">
    <property type="entry name" value="ACYL TRANSFERASE 7"/>
    <property type="match status" value="1"/>
</dbReference>
<dbReference type="GO" id="GO:0016747">
    <property type="term" value="F:acyltransferase activity, transferring groups other than amino-acyl groups"/>
    <property type="evidence" value="ECO:0007669"/>
    <property type="project" value="UniProtKB-ARBA"/>
</dbReference>
<sequence length="88" mass="9843">MPVDVDPYRITANYRTLLVSDWTRLGFAELDYGWGPPVHVVPLTNLSYVATCILVRPSAHKTAGARLITQCITPDRVADFHQGMLDMN</sequence>
<comment type="similarity">
    <text evidence="1">Belongs to the plant acyltransferase family.</text>
</comment>
<name>A0A835ACJ5_9POAL</name>
<dbReference type="Pfam" id="PF02458">
    <property type="entry name" value="Transferase"/>
    <property type="match status" value="1"/>
</dbReference>
<dbReference type="AlphaFoldDB" id="A0A835ACJ5"/>
<organism evidence="2 3">
    <name type="scientific">Digitaria exilis</name>
    <dbReference type="NCBI Taxonomy" id="1010633"/>
    <lineage>
        <taxon>Eukaryota</taxon>
        <taxon>Viridiplantae</taxon>
        <taxon>Streptophyta</taxon>
        <taxon>Embryophyta</taxon>
        <taxon>Tracheophyta</taxon>
        <taxon>Spermatophyta</taxon>
        <taxon>Magnoliopsida</taxon>
        <taxon>Liliopsida</taxon>
        <taxon>Poales</taxon>
        <taxon>Poaceae</taxon>
        <taxon>PACMAD clade</taxon>
        <taxon>Panicoideae</taxon>
        <taxon>Panicodae</taxon>
        <taxon>Paniceae</taxon>
        <taxon>Anthephorinae</taxon>
        <taxon>Digitaria</taxon>
    </lineage>
</organism>
<evidence type="ECO:0000313" key="2">
    <source>
        <dbReference type="EMBL" id="KAF8650265.1"/>
    </source>
</evidence>
<evidence type="ECO:0000256" key="1">
    <source>
        <dbReference type="ARBA" id="ARBA00009861"/>
    </source>
</evidence>
<dbReference type="OrthoDB" id="630024at2759"/>
<protein>
    <submittedName>
        <fullName evidence="2">Uncharacterized protein</fullName>
    </submittedName>
</protein>
<dbReference type="InterPro" id="IPR050898">
    <property type="entry name" value="Plant_acyltransferase"/>
</dbReference>
<dbReference type="PANTHER" id="PTHR31147">
    <property type="entry name" value="ACYL TRANSFERASE 4"/>
    <property type="match status" value="1"/>
</dbReference>
<proteinExistence type="inferred from homology"/>